<dbReference type="PROSITE" id="PS51257">
    <property type="entry name" value="PROKAR_LIPOPROTEIN"/>
    <property type="match status" value="1"/>
</dbReference>
<accession>A0A2Z4FN27</accession>
<evidence type="ECO:0000313" key="2">
    <source>
        <dbReference type="Proteomes" id="UP000249799"/>
    </source>
</evidence>
<dbReference type="EMBL" id="CP030032">
    <property type="protein sequence ID" value="AWV90369.1"/>
    <property type="molecule type" value="Genomic_DNA"/>
</dbReference>
<gene>
    <name evidence="1" type="ORF">DN745_13940</name>
</gene>
<organism evidence="1 2">
    <name type="scientific">Bradymonas sediminis</name>
    <dbReference type="NCBI Taxonomy" id="1548548"/>
    <lineage>
        <taxon>Bacteria</taxon>
        <taxon>Deltaproteobacteria</taxon>
        <taxon>Bradymonadales</taxon>
        <taxon>Bradymonadaceae</taxon>
        <taxon>Bradymonas</taxon>
    </lineage>
</organism>
<dbReference type="AlphaFoldDB" id="A0A2Z4FN27"/>
<dbReference type="Proteomes" id="UP000249799">
    <property type="component" value="Chromosome"/>
</dbReference>
<dbReference type="KEGG" id="bsed:DN745_13940"/>
<name>A0A2Z4FN27_9DELT</name>
<dbReference type="RefSeq" id="WP_111335782.1">
    <property type="nucleotide sequence ID" value="NZ_CP030032.1"/>
</dbReference>
<keyword evidence="2" id="KW-1185">Reference proteome</keyword>
<evidence type="ECO:0000313" key="1">
    <source>
        <dbReference type="EMBL" id="AWV90369.1"/>
    </source>
</evidence>
<protein>
    <submittedName>
        <fullName evidence="1">Uncharacterized protein</fullName>
    </submittedName>
</protein>
<proteinExistence type="predicted"/>
<reference evidence="1 2" key="1">
    <citation type="submission" date="2018-06" db="EMBL/GenBank/DDBJ databases">
        <title>Lujinxingia sediminis gen. nov. sp. nov., a new facultative anaerobic member of the class Deltaproteobacteria, and proposal of Lujinxingaceae fam. nov.</title>
        <authorList>
            <person name="Guo L.-Y."/>
            <person name="Li C.-M."/>
            <person name="Wang S."/>
            <person name="Du Z.-J."/>
        </authorList>
    </citation>
    <scope>NUCLEOTIDE SEQUENCE [LARGE SCALE GENOMIC DNA]</scope>
    <source>
        <strain evidence="1 2">FA350</strain>
    </source>
</reference>
<sequence>MAKRTYAFLFLLFFVFACGDDAPSAKEEIDSSLADLEESSEEYSKEFCVCYADITNNGDMNQCIMEQGTTNPLPTACERDVAECYAEDYTVFIRCATNAIDEFRRCISSCPTSSSQIDSCVNTLNMRQSTCDKNLPADVKIHMDACTSGQKFTCDN</sequence>